<protein>
    <submittedName>
        <fullName evidence="4">Uncharacterized protein YydD (DUF2326 family)</fullName>
    </submittedName>
</protein>
<evidence type="ECO:0000313" key="4">
    <source>
        <dbReference type="EMBL" id="MBG6141586.1"/>
    </source>
</evidence>
<keyword evidence="1" id="KW-0175">Coiled coil</keyword>
<accession>A0A8J7H007</accession>
<dbReference type="EMBL" id="JADOUF010000001">
    <property type="protein sequence ID" value="MBG6141586.1"/>
    <property type="molecule type" value="Genomic_DNA"/>
</dbReference>
<dbReference type="InterPro" id="IPR046919">
    <property type="entry name" value="ABC-3C_CTD10"/>
</dbReference>
<evidence type="ECO:0000259" key="2">
    <source>
        <dbReference type="Pfam" id="PF10088"/>
    </source>
</evidence>
<comment type="caution">
    <text evidence="4">The sequence shown here is derived from an EMBL/GenBank/DDBJ whole genome shotgun (WGS) entry which is preliminary data.</text>
</comment>
<dbReference type="Gene3D" id="3.40.50.300">
    <property type="entry name" value="P-loop containing nucleotide triphosphate hydrolases"/>
    <property type="match status" value="1"/>
</dbReference>
<dbReference type="AlphaFoldDB" id="A0A8J7H007"/>
<evidence type="ECO:0000259" key="3">
    <source>
        <dbReference type="Pfam" id="PF20275"/>
    </source>
</evidence>
<evidence type="ECO:0000256" key="1">
    <source>
        <dbReference type="SAM" id="Coils"/>
    </source>
</evidence>
<evidence type="ECO:0000313" key="5">
    <source>
        <dbReference type="Proteomes" id="UP000622552"/>
    </source>
</evidence>
<dbReference type="Pfam" id="PF20275">
    <property type="entry name" value="CTD10"/>
    <property type="match status" value="1"/>
</dbReference>
<feature type="domain" description="ABC-three component systems C-terminal" evidence="3">
    <location>
        <begin position="280"/>
        <end position="406"/>
    </location>
</feature>
<feature type="coiled-coil region" evidence="1">
    <location>
        <begin position="224"/>
        <end position="274"/>
    </location>
</feature>
<sequence length="581" mass="64770">MLRRLSSNDARFKALFFHDGLNILVADTTRSSTETDSRNSAGKSSMVELIHFLLGGSGDKNSLAGHPELRATTFRLHLDWPGMADGVTVERSAANPNTVRLTPRPDGAAPGQLDLGTAVEVPLDEWQHLIEHNLFGLPSEHPGVSGRALLSFLMRRARAHAFNEPTSTFPKQSASEAMTNLAYLLGIDWKLADRYRQLQARENVSKQLNKAASDPVLGKVIGQAAELRGQIALAEHRVAEVQRQIDTFRVVPEYDNLRDRADELDRMIRQSRNDDVIDRANLADIERAVNETTDPDLTYLEATYNELGIVLSNQVRRSFADVKAFHGSVVRNRRQYLAAEMASIQDRLTQRETERSRVGEHLAQTLRTLNEGGALDALTTLQQVLAQERANLGGLRHRFEAAQALESNKLQIKQERVVLQQQMEADLGERGVIIDEAVVLFNRFARALYGHDREAYLRLGTSERSLKIEPHIASDNSGGIGSMVIFCFDLTLAVLANRAERAPDFLVHDSHLFDGVDERQVARALSLANEVCTQEHLQYIVTLNSDELAKVAHRGFDPAGCLLEQRLTDEFEGGGLFGFRF</sequence>
<dbReference type="RefSeq" id="WP_197007981.1">
    <property type="nucleotide sequence ID" value="NZ_BONS01000013.1"/>
</dbReference>
<dbReference type="InterPro" id="IPR027417">
    <property type="entry name" value="P-loop_NTPase"/>
</dbReference>
<dbReference type="Proteomes" id="UP000622552">
    <property type="component" value="Unassembled WGS sequence"/>
</dbReference>
<reference evidence="4" key="1">
    <citation type="submission" date="2020-11" db="EMBL/GenBank/DDBJ databases">
        <title>Sequencing the genomes of 1000 actinobacteria strains.</title>
        <authorList>
            <person name="Klenk H.-P."/>
        </authorList>
    </citation>
    <scope>NUCLEOTIDE SEQUENCE</scope>
    <source>
        <strain evidence="4">DSM 45356</strain>
    </source>
</reference>
<dbReference type="InterPro" id="IPR018760">
    <property type="entry name" value="DUF2326"/>
</dbReference>
<feature type="domain" description="DUF2326" evidence="2">
    <location>
        <begin position="445"/>
        <end position="581"/>
    </location>
</feature>
<keyword evidence="5" id="KW-1185">Reference proteome</keyword>
<gene>
    <name evidence="4" type="ORF">IW245_007780</name>
</gene>
<name>A0A8J7H007_9ACTN</name>
<organism evidence="4 5">
    <name type="scientific">Longispora fulva</name>
    <dbReference type="NCBI Taxonomy" id="619741"/>
    <lineage>
        <taxon>Bacteria</taxon>
        <taxon>Bacillati</taxon>
        <taxon>Actinomycetota</taxon>
        <taxon>Actinomycetes</taxon>
        <taxon>Micromonosporales</taxon>
        <taxon>Micromonosporaceae</taxon>
        <taxon>Longispora</taxon>
    </lineage>
</organism>
<proteinExistence type="predicted"/>
<dbReference type="Pfam" id="PF10088">
    <property type="entry name" value="DUF2326"/>
    <property type="match status" value="1"/>
</dbReference>